<evidence type="ECO:0000313" key="3">
    <source>
        <dbReference type="Proteomes" id="UP000663848"/>
    </source>
</evidence>
<dbReference type="InterPro" id="IPR027417">
    <property type="entry name" value="P-loop_NTPase"/>
</dbReference>
<dbReference type="EMBL" id="CAJNYT010001475">
    <property type="protein sequence ID" value="CAF3413674.1"/>
    <property type="molecule type" value="Genomic_DNA"/>
</dbReference>
<evidence type="ECO:0008006" key="4">
    <source>
        <dbReference type="Google" id="ProtNLM"/>
    </source>
</evidence>
<dbReference type="InterPro" id="IPR025662">
    <property type="entry name" value="Sigma_54_int_dom_ATP-bd_1"/>
</dbReference>
<comment type="caution">
    <text evidence="2">The sequence shown here is derived from an EMBL/GenBank/DDBJ whole genome shotgun (WGS) entry which is preliminary data.</text>
</comment>
<dbReference type="SUPFAM" id="SSF52540">
    <property type="entry name" value="P-loop containing nucleoside triphosphate hydrolases"/>
    <property type="match status" value="1"/>
</dbReference>
<dbReference type="PANTHER" id="PTHR32046:SF11">
    <property type="entry name" value="IMMUNE-ASSOCIATED NUCLEOTIDE-BINDING PROTEIN 10-LIKE"/>
    <property type="match status" value="1"/>
</dbReference>
<organism evidence="2 3">
    <name type="scientific">Rotaria socialis</name>
    <dbReference type="NCBI Taxonomy" id="392032"/>
    <lineage>
        <taxon>Eukaryota</taxon>
        <taxon>Metazoa</taxon>
        <taxon>Spiralia</taxon>
        <taxon>Gnathifera</taxon>
        <taxon>Rotifera</taxon>
        <taxon>Eurotatoria</taxon>
        <taxon>Bdelloidea</taxon>
        <taxon>Philodinida</taxon>
        <taxon>Philodinidae</taxon>
        <taxon>Rotaria</taxon>
    </lineage>
</organism>
<reference evidence="2" key="1">
    <citation type="submission" date="2021-02" db="EMBL/GenBank/DDBJ databases">
        <authorList>
            <person name="Nowell W R."/>
        </authorList>
    </citation>
    <scope>NUCLEOTIDE SEQUENCE</scope>
</reference>
<dbReference type="PANTHER" id="PTHR32046">
    <property type="entry name" value="G DOMAIN-CONTAINING PROTEIN"/>
    <property type="match status" value="1"/>
</dbReference>
<evidence type="ECO:0000313" key="2">
    <source>
        <dbReference type="EMBL" id="CAF4567835.1"/>
    </source>
</evidence>
<protein>
    <recommendedName>
        <fullName evidence="4">G domain-containing protein</fullName>
    </recommendedName>
</protein>
<dbReference type="Gene3D" id="3.40.50.300">
    <property type="entry name" value="P-loop containing nucleotide triphosphate hydrolases"/>
    <property type="match status" value="1"/>
</dbReference>
<dbReference type="Proteomes" id="UP000663872">
    <property type="component" value="Unassembled WGS sequence"/>
</dbReference>
<dbReference type="PROSITE" id="PS00675">
    <property type="entry name" value="SIGMA54_INTERACT_1"/>
    <property type="match status" value="1"/>
</dbReference>
<name>A0A820ZZ95_9BILA</name>
<evidence type="ECO:0000313" key="1">
    <source>
        <dbReference type="EMBL" id="CAF3413674.1"/>
    </source>
</evidence>
<proteinExistence type="predicted"/>
<accession>A0A820ZZ95</accession>
<dbReference type="Proteomes" id="UP000663848">
    <property type="component" value="Unassembled WGS sequence"/>
</dbReference>
<sequence length="1005" mass="116892">MKRTQDLSLLPIKRTAIDCSGRLGSLYDACEDQPLRKLDVNFQQPFIEFHAKAQCILESGDKNAQRNLLELIHIDEQLRLSLLLGLTSKTGIATLVDYPHTINEYTRVLHYYYIHREERFPDEVQKIRDRPETGLSKTNATHIVTGVSWGVDIVVILQLPPEYDVAKRIDSVLEKYRAYLNGDSNDFKLTREDLDSNRHIIDTKIYSNIPAVTEMTALHNVFHTISRLKADDTQYRQLSYILYPISNSNYIPLDRVHNAHFEQYVSELITSMKTIETCFNEDMPRLLRGHLTERFSHAYRQWLTLKDEYANLMERFSKLIVELRCGLNQTSALDRLLGQQAQIILKNNITNLYQNVTELNRKAHLITDLSHESIQYCNVMELKIDKNDNEDTLKRKLVIDENIDRVLCSNDLLNKKNPVQLKKLRHYLIEELENNFKLKLIYADFSGCTYELRDMMLLPSIQNDTRKKYSKFRDLSILADNNTSISSLRKTHKHAPLSASKLSMNETINVLLLGETGVGKSTFINALLYLQRSFINALVNYLTFKTIDKAKSEKPIVAIPTTFTTTTRDNFQEHTVKCGDFTKSTNENFRYPGQSITQRCRSHIYNFHNNDGTKLRIIDTPGFGDTRGLPQDNRHMQRILDYIKKFKYFNAICIFLKPNESKLNTYFRSCLTQLFNAVGPDARQNIVFCYTNARATFYAPGSTGPLLKQVISSLSVGDIPSKRKNTFCFDNESFLYLAALQNNVPFNDQEKREYEASWSNSVTEANRFIRYIRRKLPVYYIPDESELIRSAEIEIVQMIHPMLETMRSLLRKIIRCKMNLFKVSFESDLNDVDSSETKNNHHHHRLQYSPPPQQTIPIDFFEDYRIANSPSSKMQDDTIDQLTLLCHVSVEFSYFLLRIAHYSQSDPFLNGFIRMINEENIICESRNRNYVNLQLVEGLKTLANNYKQRIEATKSSPKQNILLIISQWIKYMLDYPLISEYTIDNIRESLNIDNRITSISNPCRL</sequence>
<gene>
    <name evidence="1" type="ORF">GRG538_LOCUS11151</name>
    <name evidence="2" type="ORF">QYT958_LOCUS9425</name>
</gene>
<dbReference type="AlphaFoldDB" id="A0A820ZZ95"/>
<dbReference type="EMBL" id="CAJOBR010000994">
    <property type="protein sequence ID" value="CAF4567835.1"/>
    <property type="molecule type" value="Genomic_DNA"/>
</dbReference>